<keyword evidence="6 8" id="KW-0472">Membrane</keyword>
<dbReference type="InterPro" id="IPR027417">
    <property type="entry name" value="P-loop_NTPase"/>
</dbReference>
<protein>
    <submittedName>
        <fullName evidence="9">Type IV secretion system protein VirD4</fullName>
    </submittedName>
</protein>
<evidence type="ECO:0000256" key="2">
    <source>
        <dbReference type="ARBA" id="ARBA00008806"/>
    </source>
</evidence>
<dbReference type="EMBL" id="LT838272">
    <property type="protein sequence ID" value="SMB95880.1"/>
    <property type="molecule type" value="Genomic_DNA"/>
</dbReference>
<sequence length="609" mass="67040">MKIRPRHVMLFLLLLLDLFLIPRLLTLPPSLKAYGFKPGMEVWKKELLAHPLTGPAILMRDTRARIAWLWLQSAIGAAVLAILWPPGRLRGKAKDLGGPEAAGRGQFGTARWRTSKEIVKTLTEWRCPERPPIGGFVVGAGNDRYFAAWLDASETHCLVIGATRSGKSRRIILPTIWVLAQTGESMIITAPKGELYHMTSGYLKRQGYEVVLIDLRQPLRGNRWNPLLPVVEAFKRNDMVEASQAAWDIAHIITHQYPHYGDPIWPQAQESLTAALTLAVADQAPEKARHLASAYRMLAELGAGGGEELDGYFRRLPQDHPARSAYGVAALSEDRLRSSIFTGTAAQLRLWADPEVICLTAAQDHDMALAGKTKAAVFIVIPDERQTRDVLATLYISQAYQALTDEAKKADKLPVRVNFLLDEFGNLPAIPAFDKKLTVAAGRGMRFLLAVQDLAQIKARYREASQTITANCATWVYLATSDIETAKVISAKTGQYTVATESYSSQVRYTDHSQGTTEALTGRPLLLPDEVLRWPRGEALILQIGQNPARLPLVDLSEWSVAGELKPSPDIDQDKEGVREIPPVWVPGKAGGEGDAGEPGQASTILLDL</sequence>
<dbReference type="GO" id="GO:0005886">
    <property type="term" value="C:plasma membrane"/>
    <property type="evidence" value="ECO:0007669"/>
    <property type="project" value="UniProtKB-SubCell"/>
</dbReference>
<evidence type="ECO:0000256" key="6">
    <source>
        <dbReference type="ARBA" id="ARBA00023136"/>
    </source>
</evidence>
<dbReference type="AlphaFoldDB" id="A0A1W1VRN9"/>
<keyword evidence="3" id="KW-1003">Cell membrane</keyword>
<feature type="transmembrane region" description="Helical" evidence="8">
    <location>
        <begin position="66"/>
        <end position="84"/>
    </location>
</feature>
<evidence type="ECO:0000256" key="4">
    <source>
        <dbReference type="ARBA" id="ARBA00022692"/>
    </source>
</evidence>
<dbReference type="SUPFAM" id="SSF52540">
    <property type="entry name" value="P-loop containing nucleoside triphosphate hydrolases"/>
    <property type="match status" value="1"/>
</dbReference>
<dbReference type="STRING" id="698762.SAMN00808754_1343"/>
<keyword evidence="5 8" id="KW-1133">Transmembrane helix</keyword>
<gene>
    <name evidence="9" type="ORF">SAMN00808754_1343</name>
</gene>
<dbReference type="CDD" id="cd01127">
    <property type="entry name" value="TrwB_TraG_TraD_VirD4"/>
    <property type="match status" value="1"/>
</dbReference>
<comment type="similarity">
    <text evidence="2">Belongs to the VirD4/TraG family.</text>
</comment>
<organism evidence="9 10">
    <name type="scientific">Thermanaeromonas toyohensis ToBE</name>
    <dbReference type="NCBI Taxonomy" id="698762"/>
    <lineage>
        <taxon>Bacteria</taxon>
        <taxon>Bacillati</taxon>
        <taxon>Bacillota</taxon>
        <taxon>Clostridia</taxon>
        <taxon>Neomoorellales</taxon>
        <taxon>Neomoorellaceae</taxon>
        <taxon>Thermanaeromonas</taxon>
    </lineage>
</organism>
<keyword evidence="10" id="KW-1185">Reference proteome</keyword>
<dbReference type="Proteomes" id="UP000192569">
    <property type="component" value="Chromosome I"/>
</dbReference>
<evidence type="ECO:0000256" key="1">
    <source>
        <dbReference type="ARBA" id="ARBA00004651"/>
    </source>
</evidence>
<name>A0A1W1VRN9_9FIRM</name>
<evidence type="ECO:0000313" key="10">
    <source>
        <dbReference type="Proteomes" id="UP000192569"/>
    </source>
</evidence>
<feature type="region of interest" description="Disordered" evidence="7">
    <location>
        <begin position="582"/>
        <end position="609"/>
    </location>
</feature>
<reference evidence="9 10" key="1">
    <citation type="submission" date="2017-04" db="EMBL/GenBank/DDBJ databases">
        <authorList>
            <person name="Afonso C.L."/>
            <person name="Miller P.J."/>
            <person name="Scott M.A."/>
            <person name="Spackman E."/>
            <person name="Goraichik I."/>
            <person name="Dimitrov K.M."/>
            <person name="Suarez D.L."/>
            <person name="Swayne D.E."/>
        </authorList>
    </citation>
    <scope>NUCLEOTIDE SEQUENCE [LARGE SCALE GENOMIC DNA]</scope>
    <source>
        <strain evidence="9 10">ToBE</strain>
    </source>
</reference>
<keyword evidence="4 8" id="KW-0812">Transmembrane</keyword>
<dbReference type="NCBIfam" id="NF045973">
    <property type="entry name" value="conju_CD1115"/>
    <property type="match status" value="1"/>
</dbReference>
<dbReference type="Gene3D" id="3.40.50.300">
    <property type="entry name" value="P-loop containing nucleotide triphosphate hydrolases"/>
    <property type="match status" value="2"/>
</dbReference>
<dbReference type="PANTHER" id="PTHR37937">
    <property type="entry name" value="CONJUGATIVE TRANSFER: DNA TRANSPORT"/>
    <property type="match status" value="1"/>
</dbReference>
<proteinExistence type="inferred from homology"/>
<evidence type="ECO:0000256" key="5">
    <source>
        <dbReference type="ARBA" id="ARBA00022989"/>
    </source>
</evidence>
<dbReference type="InterPro" id="IPR051539">
    <property type="entry name" value="T4SS-coupling_protein"/>
</dbReference>
<accession>A0A1W1VRN9</accession>
<evidence type="ECO:0000313" key="9">
    <source>
        <dbReference type="EMBL" id="SMB95880.1"/>
    </source>
</evidence>
<evidence type="ECO:0000256" key="3">
    <source>
        <dbReference type="ARBA" id="ARBA00022475"/>
    </source>
</evidence>
<evidence type="ECO:0000256" key="7">
    <source>
        <dbReference type="SAM" id="MobiDB-lite"/>
    </source>
</evidence>
<dbReference type="InterPro" id="IPR003688">
    <property type="entry name" value="TraG/VirD4"/>
</dbReference>
<comment type="subcellular location">
    <subcellularLocation>
        <location evidence="1">Cell membrane</location>
        <topology evidence="1">Multi-pass membrane protein</topology>
    </subcellularLocation>
</comment>
<dbReference type="PANTHER" id="PTHR37937:SF1">
    <property type="entry name" value="CONJUGATIVE TRANSFER: DNA TRANSPORT"/>
    <property type="match status" value="1"/>
</dbReference>
<evidence type="ECO:0000256" key="8">
    <source>
        <dbReference type="SAM" id="Phobius"/>
    </source>
</evidence>
<dbReference type="Pfam" id="PF02534">
    <property type="entry name" value="T4SS-DNA_transf"/>
    <property type="match status" value="1"/>
</dbReference>